<keyword evidence="4 5" id="KW-0539">Nucleus</keyword>
<dbReference type="PIRSF" id="PIRSF017302">
    <property type="entry name" value="Gltscr2"/>
    <property type="match status" value="1"/>
</dbReference>
<evidence type="ECO:0000256" key="1">
    <source>
        <dbReference type="ARBA" id="ARBA00008838"/>
    </source>
</evidence>
<dbReference type="GO" id="GO:0005654">
    <property type="term" value="C:nucleoplasm"/>
    <property type="evidence" value="ECO:0007669"/>
    <property type="project" value="UniProtKB-SubCell"/>
</dbReference>
<feature type="region of interest" description="Disordered" evidence="6">
    <location>
        <begin position="314"/>
        <end position="335"/>
    </location>
</feature>
<dbReference type="InterPro" id="IPR011687">
    <property type="entry name" value="Nop53/GLTSCR2"/>
</dbReference>
<dbReference type="PANTHER" id="PTHR14211:SF7">
    <property type="entry name" value="RIBOSOME BIOGENESIS PROTEIN NOP53"/>
    <property type="match status" value="1"/>
</dbReference>
<feature type="compositionally biased region" description="Basic and acidic residues" evidence="6">
    <location>
        <begin position="142"/>
        <end position="185"/>
    </location>
</feature>
<feature type="compositionally biased region" description="Basic and acidic residues" evidence="6">
    <location>
        <begin position="107"/>
        <end position="125"/>
    </location>
</feature>
<evidence type="ECO:0000256" key="6">
    <source>
        <dbReference type="SAM" id="MobiDB-lite"/>
    </source>
</evidence>
<sequence length="392" mass="43820">MGKASKGSRKGKKAWRANISTDDIEEFYEQQTRDAHAGAAAIPSLPSDSLFFVDKPTASASTSTAEATTKDIPVKRKIEKKRERVLYHESVLKRNPFVQPVPSSMVSKKDKAKIKELQKTHEKKFVPVVSKKVKKAKKKNKAKEPQETQQADEEKIAPMDDDSAEKNLDIPGGDDKGDSKAKKDDDSAENNLDIWSGDGDRDIKVKKRSTTTSVIPAVEVEPPGCSFNPPFEAHQDSLAQAVADEMRKIYTKELGPKPVPLIVPGEAITEEDKFFLDADDGDEDVEQGEGDQDADVLAGQRKNKTKRVTRVEMNKRARRKERLRAEEEAKKKESLSKEIDRFVPAPVQVLLTEEISGSLRQLKGCCNLARDRYKSIEKRGILAPSKRISKRR</sequence>
<protein>
    <recommendedName>
        <fullName evidence="2 5">Ribosome biogenesis protein NOP53</fullName>
    </recommendedName>
</protein>
<dbReference type="EMBL" id="BQKI01000088">
    <property type="protein sequence ID" value="GJN36079.1"/>
    <property type="molecule type" value="Genomic_DNA"/>
</dbReference>
<reference evidence="7" key="2">
    <citation type="submission" date="2021-12" db="EMBL/GenBank/DDBJ databases">
        <title>Resequencing data analysis of finger millet.</title>
        <authorList>
            <person name="Hatakeyama M."/>
            <person name="Aluri S."/>
            <person name="Balachadran M.T."/>
            <person name="Sivarajan S.R."/>
            <person name="Poveda L."/>
            <person name="Shimizu-Inatsugi R."/>
            <person name="Schlapbach R."/>
            <person name="Sreeman S.M."/>
            <person name="Shimizu K.K."/>
        </authorList>
    </citation>
    <scope>NUCLEOTIDE SEQUENCE</scope>
</reference>
<dbReference type="Pfam" id="PF07767">
    <property type="entry name" value="Nop53"/>
    <property type="match status" value="2"/>
</dbReference>
<evidence type="ECO:0000313" key="7">
    <source>
        <dbReference type="EMBL" id="GJN36079.1"/>
    </source>
</evidence>
<evidence type="ECO:0000256" key="3">
    <source>
        <dbReference type="ARBA" id="ARBA00022517"/>
    </source>
</evidence>
<reference evidence="7" key="1">
    <citation type="journal article" date="2018" name="DNA Res.">
        <title>Multiple hybrid de novo genome assembly of finger millet, an orphan allotetraploid crop.</title>
        <authorList>
            <person name="Hatakeyama M."/>
            <person name="Aluri S."/>
            <person name="Balachadran M.T."/>
            <person name="Sivarajan S.R."/>
            <person name="Patrignani A."/>
            <person name="Gruter S."/>
            <person name="Poveda L."/>
            <person name="Shimizu-Inatsugi R."/>
            <person name="Baeten J."/>
            <person name="Francoijs K.J."/>
            <person name="Nataraja K.N."/>
            <person name="Reddy Y.A.N."/>
            <person name="Phadnis S."/>
            <person name="Ravikumar R.L."/>
            <person name="Schlapbach R."/>
            <person name="Sreeman S.M."/>
            <person name="Shimizu K.K."/>
        </authorList>
    </citation>
    <scope>NUCLEOTIDE SEQUENCE</scope>
</reference>
<evidence type="ECO:0000256" key="4">
    <source>
        <dbReference type="ARBA" id="ARBA00023242"/>
    </source>
</evidence>
<feature type="compositionally biased region" description="Basic and acidic residues" evidence="6">
    <location>
        <begin position="323"/>
        <end position="335"/>
    </location>
</feature>
<comment type="similarity">
    <text evidence="1 5">Belongs to the NOP53 family.</text>
</comment>
<feature type="compositionally biased region" description="Basic residues" evidence="6">
    <location>
        <begin position="131"/>
        <end position="141"/>
    </location>
</feature>
<keyword evidence="3 5" id="KW-0690">Ribosome biogenesis</keyword>
<evidence type="ECO:0000313" key="8">
    <source>
        <dbReference type="Proteomes" id="UP001054889"/>
    </source>
</evidence>
<evidence type="ECO:0000256" key="2">
    <source>
        <dbReference type="ARBA" id="ARBA00018339"/>
    </source>
</evidence>
<organism evidence="7 8">
    <name type="scientific">Eleusine coracana subsp. coracana</name>
    <dbReference type="NCBI Taxonomy" id="191504"/>
    <lineage>
        <taxon>Eukaryota</taxon>
        <taxon>Viridiplantae</taxon>
        <taxon>Streptophyta</taxon>
        <taxon>Embryophyta</taxon>
        <taxon>Tracheophyta</taxon>
        <taxon>Spermatophyta</taxon>
        <taxon>Magnoliopsida</taxon>
        <taxon>Liliopsida</taxon>
        <taxon>Poales</taxon>
        <taxon>Poaceae</taxon>
        <taxon>PACMAD clade</taxon>
        <taxon>Chloridoideae</taxon>
        <taxon>Cynodonteae</taxon>
        <taxon>Eleusininae</taxon>
        <taxon>Eleusine</taxon>
    </lineage>
</organism>
<evidence type="ECO:0000256" key="5">
    <source>
        <dbReference type="PIRNR" id="PIRNR017302"/>
    </source>
</evidence>
<dbReference type="AlphaFoldDB" id="A0AAV5FML5"/>
<comment type="caution">
    <text evidence="7">The sequence shown here is derived from an EMBL/GenBank/DDBJ whole genome shotgun (WGS) entry which is preliminary data.</text>
</comment>
<dbReference type="GO" id="GO:0000027">
    <property type="term" value="P:ribosomal large subunit assembly"/>
    <property type="evidence" value="ECO:0007669"/>
    <property type="project" value="UniProtKB-UniRule"/>
</dbReference>
<dbReference type="GO" id="GO:0006364">
    <property type="term" value="P:rRNA processing"/>
    <property type="evidence" value="ECO:0007669"/>
    <property type="project" value="TreeGrafter"/>
</dbReference>
<comment type="function">
    <text evidence="5">May play a role in ribosome biogenesis.</text>
</comment>
<dbReference type="GO" id="GO:0008097">
    <property type="term" value="F:5S rRNA binding"/>
    <property type="evidence" value="ECO:0007669"/>
    <property type="project" value="TreeGrafter"/>
</dbReference>
<accession>A0AAV5FML5</accession>
<feature type="region of interest" description="Disordered" evidence="6">
    <location>
        <begin position="100"/>
        <end position="210"/>
    </location>
</feature>
<dbReference type="PANTHER" id="PTHR14211">
    <property type="entry name" value="GLIOMA SUPPRESSOR CANDIDATE REGION GENE 2"/>
    <property type="match status" value="1"/>
</dbReference>
<proteinExistence type="inferred from homology"/>
<name>A0AAV5FML5_ELECO</name>
<keyword evidence="8" id="KW-1185">Reference proteome</keyword>
<dbReference type="GO" id="GO:0005730">
    <property type="term" value="C:nucleolus"/>
    <property type="evidence" value="ECO:0007669"/>
    <property type="project" value="UniProtKB-SubCell"/>
</dbReference>
<dbReference type="Proteomes" id="UP001054889">
    <property type="component" value="Unassembled WGS sequence"/>
</dbReference>
<gene>
    <name evidence="7" type="primary">gb24915</name>
    <name evidence="7" type="ORF">PR202_gb24915</name>
</gene>
<comment type="subcellular location">
    <subcellularLocation>
        <location evidence="5">Nucleus</location>
        <location evidence="5">Nucleolus</location>
    </subcellularLocation>
    <subcellularLocation>
        <location evidence="5">Nucleus</location>
        <location evidence="5">Nucleoplasm</location>
    </subcellularLocation>
</comment>